<evidence type="ECO:0000313" key="3">
    <source>
        <dbReference type="Proteomes" id="UP000268844"/>
    </source>
</evidence>
<sequence length="204" mass="22821">MIRPLLWLPLAALSLSPALAEEASLEQQARALHALAGGEWCALNDGFIPEGEDFASWTFTYKPDWSPDAEEETVTLIRLFCMAGAYNINHAYYIHRDFEGLTPLSFAMPMVDPQYEDEDFEGKLLEVPVIGMSSTLVLVNSDFDPETKTITSFSKWRGIGDASSSGTWAFREGEFVLVRYDVDASYDGEINPETLLDYTGKQKK</sequence>
<dbReference type="EMBL" id="UZWD01000049">
    <property type="protein sequence ID" value="VDS06472.1"/>
    <property type="molecule type" value="Genomic_DNA"/>
</dbReference>
<evidence type="ECO:0000256" key="1">
    <source>
        <dbReference type="SAM" id="SignalP"/>
    </source>
</evidence>
<evidence type="ECO:0000313" key="2">
    <source>
        <dbReference type="EMBL" id="VDS06472.1"/>
    </source>
</evidence>
<dbReference type="AlphaFoldDB" id="A0A3S4CV05"/>
<dbReference type="OrthoDB" id="7863791at2"/>
<evidence type="ECO:0008006" key="4">
    <source>
        <dbReference type="Google" id="ProtNLM"/>
    </source>
</evidence>
<name>A0A3S4CV05_9HYPH</name>
<dbReference type="RefSeq" id="WP_126151985.1">
    <property type="nucleotide sequence ID" value="NZ_JBHTMH010000001.1"/>
</dbReference>
<keyword evidence="3" id="KW-1185">Reference proteome</keyword>
<feature type="signal peptide" evidence="1">
    <location>
        <begin position="1"/>
        <end position="20"/>
    </location>
</feature>
<dbReference type="Proteomes" id="UP000268844">
    <property type="component" value="Unassembled WGS sequence"/>
</dbReference>
<dbReference type="InterPro" id="IPR009560">
    <property type="entry name" value="DUF1176"/>
</dbReference>
<keyword evidence="1" id="KW-0732">Signal</keyword>
<feature type="chain" id="PRO_5018549863" description="DUF1176 domain-containing protein" evidence="1">
    <location>
        <begin position="21"/>
        <end position="204"/>
    </location>
</feature>
<dbReference type="Pfam" id="PF06674">
    <property type="entry name" value="DUF1176"/>
    <property type="match status" value="1"/>
</dbReference>
<gene>
    <name evidence="2" type="ORF">DEVEQU_03636</name>
</gene>
<protein>
    <recommendedName>
        <fullName evidence="4">DUF1176 domain-containing protein</fullName>
    </recommendedName>
</protein>
<organism evidence="2 3">
    <name type="scientific">Devosia equisanguinis</name>
    <dbReference type="NCBI Taxonomy" id="2490941"/>
    <lineage>
        <taxon>Bacteria</taxon>
        <taxon>Pseudomonadati</taxon>
        <taxon>Pseudomonadota</taxon>
        <taxon>Alphaproteobacteria</taxon>
        <taxon>Hyphomicrobiales</taxon>
        <taxon>Devosiaceae</taxon>
        <taxon>Devosia</taxon>
    </lineage>
</organism>
<reference evidence="2 3" key="1">
    <citation type="submission" date="2018-12" db="EMBL/GenBank/DDBJ databases">
        <authorList>
            <person name="Criscuolo A."/>
        </authorList>
    </citation>
    <scope>NUCLEOTIDE SEQUENCE [LARGE SCALE GENOMIC DNA]</scope>
    <source>
        <strain evidence="2">ACIP1116281</strain>
    </source>
</reference>
<proteinExistence type="predicted"/>
<accession>A0A3S4CV05</accession>